<comment type="caution">
    <text evidence="1">The sequence shown here is derived from an EMBL/GenBank/DDBJ whole genome shotgun (WGS) entry which is preliminary data.</text>
</comment>
<sequence>MTLYVGNEIHDNSLYTSYNSSPKVIGLADGGYALAWSHSSRTIYTRAYDENGVAYGDSEGVAVVTAGGNAFGLPITIAAVSGGGYQLGWSTWLGDGDHYGVNQISLDSEGTVTGSSSVVNSTTASAQDYPAMVGTSNGGWLAAYTSWGAGPSGGYALAVRGFDANGDAITLAGSTNEFLANEDRTISPSNANIDVLASGRFVVTWDSYYNGPGSDDHYEVRQRVFEANGDAVTDDLQVNVYTTGVQSNSDVTGLKGGGYVVSWHGPGSADSDFGVYQQVFDADGVALFETDQLISTSTGGQQSETSIAALDNGGWVAVWTSNHGGDYEIYQKVFASDGSVLVDETVIASTTSGEKSQPNVAALEDGGWVVTWSAYQQFGAESTSIVHRRFGLTNEAPEGFDKTLKIKEDVPQTLSANYFGFSDDDGNAMKGVIISSLPTKGVLKLNGVAVTTDQMIDAADLGNLTYTPPANAFGTGLAKIGFKVVDDGGTAYDSVDTDASENYVTFNITDVVDVFNGTNANNTLTGTQGADRFLGMGGNDTLKGLGGIDTFTFRTGDDKDKIIGFDAVGADHDIINLAGLNSVTSWNDLRANHMSRSGADVVINGLNGDTITLSGVKLTDLDKGDFVF</sequence>
<reference evidence="1" key="2">
    <citation type="submission" date="2023-07" db="EMBL/GenBank/DDBJ databases">
        <authorList>
            <person name="Shen H."/>
        </authorList>
    </citation>
    <scope>NUCLEOTIDE SEQUENCE</scope>
    <source>
        <strain evidence="1">TNR-22</strain>
    </source>
</reference>
<evidence type="ECO:0008006" key="3">
    <source>
        <dbReference type="Google" id="ProtNLM"/>
    </source>
</evidence>
<dbReference type="InterPro" id="IPR011049">
    <property type="entry name" value="Serralysin-like_metalloprot_C"/>
</dbReference>
<dbReference type="InterPro" id="IPR001343">
    <property type="entry name" value="Hemolysn_Ca-bd"/>
</dbReference>
<gene>
    <name evidence="1" type="ORF">Q4481_02735</name>
</gene>
<dbReference type="RefSeq" id="WP_304374723.1">
    <property type="nucleotide sequence ID" value="NZ_JAUOZU010000001.1"/>
</dbReference>
<dbReference type="Proteomes" id="UP001174932">
    <property type="component" value="Unassembled WGS sequence"/>
</dbReference>
<dbReference type="SUPFAM" id="SSF51120">
    <property type="entry name" value="beta-Roll"/>
    <property type="match status" value="1"/>
</dbReference>
<dbReference type="Pfam" id="PF00353">
    <property type="entry name" value="HemolysinCabind"/>
    <property type="match status" value="1"/>
</dbReference>
<name>A0ABT8YGQ1_9HYPH</name>
<keyword evidence="2" id="KW-1185">Reference proteome</keyword>
<dbReference type="EMBL" id="JAUOZU010000001">
    <property type="protein sequence ID" value="MDO6962855.1"/>
    <property type="molecule type" value="Genomic_DNA"/>
</dbReference>
<dbReference type="Gene3D" id="2.150.10.10">
    <property type="entry name" value="Serralysin-like metalloprotease, C-terminal"/>
    <property type="match status" value="1"/>
</dbReference>
<protein>
    <recommendedName>
        <fullName evidence="3">Calcium-binding protein</fullName>
    </recommendedName>
</protein>
<evidence type="ECO:0000313" key="2">
    <source>
        <dbReference type="Proteomes" id="UP001174932"/>
    </source>
</evidence>
<reference evidence="1" key="1">
    <citation type="journal article" date="2015" name="Int. J. Syst. Evol. Microbiol.">
        <title>Rhizobium alvei sp. nov., isolated from a freshwater river.</title>
        <authorList>
            <person name="Sheu S.Y."/>
            <person name="Huang H.W."/>
            <person name="Young C.C."/>
            <person name="Chen W.M."/>
        </authorList>
    </citation>
    <scope>NUCLEOTIDE SEQUENCE</scope>
    <source>
        <strain evidence="1">TNR-22</strain>
    </source>
</reference>
<evidence type="ECO:0000313" key="1">
    <source>
        <dbReference type="EMBL" id="MDO6962855.1"/>
    </source>
</evidence>
<proteinExistence type="predicted"/>
<organism evidence="1 2">
    <name type="scientific">Rhizobium alvei</name>
    <dbReference type="NCBI Taxonomy" id="1132659"/>
    <lineage>
        <taxon>Bacteria</taxon>
        <taxon>Pseudomonadati</taxon>
        <taxon>Pseudomonadota</taxon>
        <taxon>Alphaproteobacteria</taxon>
        <taxon>Hyphomicrobiales</taxon>
        <taxon>Rhizobiaceae</taxon>
        <taxon>Rhizobium/Agrobacterium group</taxon>
        <taxon>Rhizobium</taxon>
    </lineage>
</organism>
<accession>A0ABT8YGQ1</accession>